<comment type="caution">
    <text evidence="3">The sequence shown here is derived from an EMBL/GenBank/DDBJ whole genome shotgun (WGS) entry which is preliminary data.</text>
</comment>
<gene>
    <name evidence="3" type="ORF">VFPPC_11547</name>
</gene>
<reference evidence="3 4" key="1">
    <citation type="journal article" date="2016" name="PLoS Pathog.">
        <title>Biosynthesis of antibiotic leucinostatins in bio-control fungus Purpureocillium lilacinum and their inhibition on phytophthora revealed by genome mining.</title>
        <authorList>
            <person name="Wang G."/>
            <person name="Liu Z."/>
            <person name="Lin R."/>
            <person name="Li E."/>
            <person name="Mao Z."/>
            <person name="Ling J."/>
            <person name="Yang Y."/>
            <person name="Yin W.B."/>
            <person name="Xie B."/>
        </authorList>
    </citation>
    <scope>NUCLEOTIDE SEQUENCE [LARGE SCALE GENOMIC DNA]</scope>
    <source>
        <strain evidence="3">170</strain>
    </source>
</reference>
<dbReference type="EMBL" id="LSBJ02000016">
    <property type="protein sequence ID" value="OAQ58425.1"/>
    <property type="molecule type" value="Genomic_DNA"/>
</dbReference>
<protein>
    <submittedName>
        <fullName evidence="3">Subtilisin-like serine protease</fullName>
    </submittedName>
</protein>
<evidence type="ECO:0000313" key="4">
    <source>
        <dbReference type="Proteomes" id="UP000078397"/>
    </source>
</evidence>
<dbReference type="PANTHER" id="PTHR34414:SF1">
    <property type="entry name" value="SUBTILISIN-LIKE SERINE PROTEASE"/>
    <property type="match status" value="1"/>
</dbReference>
<dbReference type="Proteomes" id="UP000078397">
    <property type="component" value="Unassembled WGS sequence"/>
</dbReference>
<dbReference type="GO" id="GO:0008233">
    <property type="term" value="F:peptidase activity"/>
    <property type="evidence" value="ECO:0007669"/>
    <property type="project" value="UniProtKB-KW"/>
</dbReference>
<organism evidence="3 4">
    <name type="scientific">Pochonia chlamydosporia 170</name>
    <dbReference type="NCBI Taxonomy" id="1380566"/>
    <lineage>
        <taxon>Eukaryota</taxon>
        <taxon>Fungi</taxon>
        <taxon>Dikarya</taxon>
        <taxon>Ascomycota</taxon>
        <taxon>Pezizomycotina</taxon>
        <taxon>Sordariomycetes</taxon>
        <taxon>Hypocreomycetidae</taxon>
        <taxon>Hypocreales</taxon>
        <taxon>Clavicipitaceae</taxon>
        <taxon>Pochonia</taxon>
    </lineage>
</organism>
<feature type="compositionally biased region" description="Basic and acidic residues" evidence="1">
    <location>
        <begin position="23"/>
        <end position="35"/>
    </location>
</feature>
<keyword evidence="2" id="KW-1133">Transmembrane helix</keyword>
<dbReference type="AlphaFoldDB" id="A0A179EYZ7"/>
<dbReference type="GO" id="GO:0006508">
    <property type="term" value="P:proteolysis"/>
    <property type="evidence" value="ECO:0007669"/>
    <property type="project" value="UniProtKB-KW"/>
</dbReference>
<keyword evidence="4" id="KW-1185">Reference proteome</keyword>
<proteinExistence type="predicted"/>
<keyword evidence="2" id="KW-0472">Membrane</keyword>
<evidence type="ECO:0000256" key="2">
    <source>
        <dbReference type="SAM" id="Phobius"/>
    </source>
</evidence>
<dbReference type="PANTHER" id="PTHR34414">
    <property type="entry name" value="HET DOMAIN-CONTAINING PROTEIN-RELATED"/>
    <property type="match status" value="1"/>
</dbReference>
<feature type="transmembrane region" description="Helical" evidence="2">
    <location>
        <begin position="308"/>
        <end position="334"/>
    </location>
</feature>
<feature type="transmembrane region" description="Helical" evidence="2">
    <location>
        <begin position="267"/>
        <end position="288"/>
    </location>
</feature>
<dbReference type="OrthoDB" id="4935807at2759"/>
<keyword evidence="2" id="KW-0812">Transmembrane</keyword>
<feature type="region of interest" description="Disordered" evidence="1">
    <location>
        <begin position="1"/>
        <end position="35"/>
    </location>
</feature>
<dbReference type="GeneID" id="28853691"/>
<dbReference type="KEGG" id="pchm:VFPPC_11547"/>
<dbReference type="InterPro" id="IPR046536">
    <property type="entry name" value="DUF6601"/>
</dbReference>
<accession>A0A179EYZ7</accession>
<dbReference type="RefSeq" id="XP_018136585.1">
    <property type="nucleotide sequence ID" value="XM_018289697.1"/>
</dbReference>
<dbReference type="STRING" id="1380566.A0A179EYZ7"/>
<evidence type="ECO:0000313" key="3">
    <source>
        <dbReference type="EMBL" id="OAQ58425.1"/>
    </source>
</evidence>
<name>A0A179EYZ7_METCM</name>
<evidence type="ECO:0000256" key="1">
    <source>
        <dbReference type="SAM" id="MobiDB-lite"/>
    </source>
</evidence>
<sequence>MAGDSRNGSRMGRRPSPPFSVRLLEHKDEQGPDASRCERNWLQSLLPASYRTESDDLAAPARHVQTCIENELDLRRLTTIHGWLWLAGRPMPPRPLHYQLLVGRKITITEQMDMHLVWMTGHIFLKPMPRFLLEPQFWHEYLSCGQECECSDADAGFHGTAYACGPTVLARRALGFLFSYAALISHESDFLIAKDKRLLPTEVRWPSWRVFVEELHTEYIYPSIDSRFYYGELRLSRLNKIYYLWWTPLRGYKPRWDQYGVFFRENFAWLAAATVYIAVVLAAMRVGLATKSLASNDAFQSASYGFTVFSILGPLVVAGLIILAFCYTFVYSWVVTFRYRKRRLQNISGHSR</sequence>
<dbReference type="Pfam" id="PF20246">
    <property type="entry name" value="DUF6601"/>
    <property type="match status" value="1"/>
</dbReference>